<evidence type="ECO:0000313" key="2">
    <source>
        <dbReference type="EMBL" id="PWZ45053.1"/>
    </source>
</evidence>
<dbReference type="AlphaFoldDB" id="A0A3L6G921"/>
<feature type="compositionally biased region" description="Basic and acidic residues" evidence="1">
    <location>
        <begin position="68"/>
        <end position="105"/>
    </location>
</feature>
<comment type="caution">
    <text evidence="2">The sequence shown here is derived from an EMBL/GenBank/DDBJ whole genome shotgun (WGS) entry which is preliminary data.</text>
</comment>
<name>A0A3L6G921_MAIZE</name>
<dbReference type="EMBL" id="NCVQ01000002">
    <property type="protein sequence ID" value="PWZ45053.1"/>
    <property type="molecule type" value="Genomic_DNA"/>
</dbReference>
<evidence type="ECO:0000256" key="1">
    <source>
        <dbReference type="SAM" id="MobiDB-lite"/>
    </source>
</evidence>
<proteinExistence type="predicted"/>
<dbReference type="Proteomes" id="UP000251960">
    <property type="component" value="Chromosome 10"/>
</dbReference>
<accession>A0A3L6G921</accession>
<reference evidence="2" key="1">
    <citation type="journal article" date="2018" name="Nat. Genet.">
        <title>Extensive intraspecific gene order and gene structural variations between Mo17 and other maize genomes.</title>
        <authorList>
            <person name="Sun S."/>
            <person name="Zhou Y."/>
            <person name="Chen J."/>
            <person name="Shi J."/>
            <person name="Zhao H."/>
            <person name="Zhao H."/>
            <person name="Song W."/>
            <person name="Zhang M."/>
            <person name="Cui Y."/>
            <person name="Dong X."/>
            <person name="Liu H."/>
            <person name="Ma X."/>
            <person name="Jiao Y."/>
            <person name="Wang B."/>
            <person name="Wei X."/>
            <person name="Stein J.C."/>
            <person name="Glaubitz J.C."/>
            <person name="Lu F."/>
            <person name="Yu G."/>
            <person name="Liang C."/>
            <person name="Fengler K."/>
            <person name="Li B."/>
            <person name="Rafalski A."/>
            <person name="Schnable P.S."/>
            <person name="Ware D.H."/>
            <person name="Buckler E.S."/>
            <person name="Lai J."/>
        </authorList>
    </citation>
    <scope>NUCLEOTIDE SEQUENCE [LARGE SCALE GENOMIC DNA]</scope>
    <source>
        <tissue evidence="2">Seedling</tissue>
    </source>
</reference>
<feature type="region of interest" description="Disordered" evidence="1">
    <location>
        <begin position="1"/>
        <end position="105"/>
    </location>
</feature>
<organism evidence="2">
    <name type="scientific">Zea mays</name>
    <name type="common">Maize</name>
    <dbReference type="NCBI Taxonomy" id="4577"/>
    <lineage>
        <taxon>Eukaryota</taxon>
        <taxon>Viridiplantae</taxon>
        <taxon>Streptophyta</taxon>
        <taxon>Embryophyta</taxon>
        <taxon>Tracheophyta</taxon>
        <taxon>Spermatophyta</taxon>
        <taxon>Magnoliopsida</taxon>
        <taxon>Liliopsida</taxon>
        <taxon>Poales</taxon>
        <taxon>Poaceae</taxon>
        <taxon>PACMAD clade</taxon>
        <taxon>Panicoideae</taxon>
        <taxon>Andropogonodae</taxon>
        <taxon>Andropogoneae</taxon>
        <taxon>Tripsacinae</taxon>
        <taxon>Zea</taxon>
    </lineage>
</organism>
<gene>
    <name evidence="2" type="ORF">Zm00014a_021512</name>
</gene>
<sequence length="105" mass="11340">MGGRTAGHRPTGELGAAGEQRAGTVGHGLGAWRADRGRKRGRLGEERDCARRKRTSAMGAAESFELGSDARRRDAGEELGHGHRRSELELGHKEARHGSSTEQRT</sequence>
<protein>
    <submittedName>
        <fullName evidence="2">Uncharacterized protein</fullName>
    </submittedName>
</protein>